<feature type="domain" description="Glucose-methanol-choline oxidoreductase C-terminal" evidence="1">
    <location>
        <begin position="7"/>
        <end position="62"/>
    </location>
</feature>
<dbReference type="GO" id="GO:0016614">
    <property type="term" value="F:oxidoreductase activity, acting on CH-OH group of donors"/>
    <property type="evidence" value="ECO:0007669"/>
    <property type="project" value="InterPro"/>
</dbReference>
<dbReference type="AlphaFoldDB" id="A0A6P8B8S9"/>
<dbReference type="KEGG" id="pgri:PgNI_02706"/>
<name>A0A6P8B8S9_PYRGI</name>
<dbReference type="InterPro" id="IPR007867">
    <property type="entry name" value="GMC_OxRtase_C"/>
</dbReference>
<reference evidence="3" key="3">
    <citation type="submission" date="2025-08" db="UniProtKB">
        <authorList>
            <consortium name="RefSeq"/>
        </authorList>
    </citation>
    <scope>IDENTIFICATION</scope>
    <source>
        <strain evidence="3">NI907</strain>
    </source>
</reference>
<accession>A0A6P8B8S9</accession>
<reference evidence="3" key="1">
    <citation type="journal article" date="2019" name="Mol. Biol. Evol.">
        <title>Blast fungal genomes show frequent chromosomal changes, gene gains and losses, and effector gene turnover.</title>
        <authorList>
            <person name="Gomez Luciano L.B."/>
            <person name="Jason Tsai I."/>
            <person name="Chuma I."/>
            <person name="Tosa Y."/>
            <person name="Chen Y.H."/>
            <person name="Li J.Y."/>
            <person name="Li M.Y."/>
            <person name="Jade Lu M.Y."/>
            <person name="Nakayashiki H."/>
            <person name="Li W.H."/>
        </authorList>
    </citation>
    <scope>NUCLEOTIDE SEQUENCE</scope>
    <source>
        <strain evidence="3">NI907</strain>
    </source>
</reference>
<gene>
    <name evidence="3" type="ORF">PgNI_02706</name>
</gene>
<dbReference type="GeneID" id="41957677"/>
<dbReference type="Gene3D" id="3.50.50.60">
    <property type="entry name" value="FAD/NAD(P)-binding domain"/>
    <property type="match status" value="1"/>
</dbReference>
<dbReference type="Gene3D" id="3.30.560.10">
    <property type="entry name" value="Glucose Oxidase, domain 3"/>
    <property type="match status" value="1"/>
</dbReference>
<organism evidence="2 3">
    <name type="scientific">Pyricularia grisea</name>
    <name type="common">Crabgrass-specific blast fungus</name>
    <name type="synonym">Magnaporthe grisea</name>
    <dbReference type="NCBI Taxonomy" id="148305"/>
    <lineage>
        <taxon>Eukaryota</taxon>
        <taxon>Fungi</taxon>
        <taxon>Dikarya</taxon>
        <taxon>Ascomycota</taxon>
        <taxon>Pezizomycotina</taxon>
        <taxon>Sordariomycetes</taxon>
        <taxon>Sordariomycetidae</taxon>
        <taxon>Magnaporthales</taxon>
        <taxon>Pyriculariaceae</taxon>
        <taxon>Pyricularia</taxon>
    </lineage>
</organism>
<proteinExistence type="predicted"/>
<keyword evidence="2" id="KW-1185">Reference proteome</keyword>
<protein>
    <recommendedName>
        <fullName evidence="1">Glucose-methanol-choline oxidoreductase C-terminal domain-containing protein</fullName>
    </recommendedName>
</protein>
<evidence type="ECO:0000313" key="3">
    <source>
        <dbReference type="RefSeq" id="XP_030983590.1"/>
    </source>
</evidence>
<dbReference type="RefSeq" id="XP_030983590.1">
    <property type="nucleotide sequence ID" value="XM_031122766.1"/>
</dbReference>
<evidence type="ECO:0000259" key="1">
    <source>
        <dbReference type="Pfam" id="PF05199"/>
    </source>
</evidence>
<dbReference type="Proteomes" id="UP000515153">
    <property type="component" value="Unplaced"/>
</dbReference>
<dbReference type="InterPro" id="IPR036188">
    <property type="entry name" value="FAD/NAD-bd_sf"/>
</dbReference>
<reference evidence="3" key="2">
    <citation type="submission" date="2019-10" db="EMBL/GenBank/DDBJ databases">
        <authorList>
            <consortium name="NCBI Genome Project"/>
        </authorList>
    </citation>
    <scope>NUCLEOTIDE SEQUENCE</scope>
    <source>
        <strain evidence="3">NI907</strain>
    </source>
</reference>
<sequence>MQQFLVDTEKKFPGRLVQNDDDIISIIKQSYHITNYGSCTAAMGRPENPMAVVDAQARVYGQFYLMI</sequence>
<evidence type="ECO:0000313" key="2">
    <source>
        <dbReference type="Proteomes" id="UP000515153"/>
    </source>
</evidence>
<dbReference type="Pfam" id="PF05199">
    <property type="entry name" value="GMC_oxred_C"/>
    <property type="match status" value="1"/>
</dbReference>